<reference key="2">
    <citation type="submission" date="2011-05" db="EMBL/GenBank/DDBJ databases">
        <title>Complete genome sequence of the aerobic marine methanotroph Methylomonas methanica MC09.</title>
        <authorList>
            <person name="Boden R."/>
            <person name="Cunliffe M."/>
            <person name="Scanlan J."/>
            <person name="Moussard H."/>
            <person name="Kits K.D."/>
            <person name="Klotz M."/>
            <person name="Jetten M."/>
            <person name="Vuilleumier S."/>
            <person name="Han J."/>
            <person name="Peters L."/>
            <person name="Mikhailova N."/>
            <person name="Teshima H."/>
            <person name="Tapia R."/>
            <person name="Kyrpides N."/>
            <person name="Ivanova N."/>
            <person name="Pagani I."/>
            <person name="Cheng J.-F."/>
            <person name="Goodwin L."/>
            <person name="Han C."/>
            <person name="Hauser L."/>
            <person name="Land M."/>
            <person name="Lapidus A."/>
            <person name="Lucas S."/>
            <person name="Pitluck S."/>
            <person name="Woyke T."/>
            <person name="Stein L.Y."/>
            <person name="Murrell C."/>
        </authorList>
    </citation>
    <scope>NUCLEOTIDE SEQUENCE</scope>
    <source>
        <strain>MC09</strain>
    </source>
</reference>
<keyword evidence="2" id="KW-1185">Reference proteome</keyword>
<dbReference type="Gene3D" id="3.40.50.150">
    <property type="entry name" value="Vaccinia Virus protein VP39"/>
    <property type="match status" value="1"/>
</dbReference>
<dbReference type="KEGG" id="mmt:Metme_1168"/>
<evidence type="ECO:0000313" key="1">
    <source>
        <dbReference type="EMBL" id="AEF99596.1"/>
    </source>
</evidence>
<dbReference type="GO" id="GO:0008168">
    <property type="term" value="F:methyltransferase activity"/>
    <property type="evidence" value="ECO:0007669"/>
    <property type="project" value="UniProtKB-KW"/>
</dbReference>
<reference evidence="2" key="3">
    <citation type="submission" date="2011-05" db="EMBL/GenBank/DDBJ databases">
        <title>Complete sequence of Methylomonas methanica MC09.</title>
        <authorList>
            <consortium name="US DOE Joint Genome Institute"/>
            <person name="Lucas S."/>
            <person name="Han J."/>
            <person name="Lapidus A."/>
            <person name="Cheng J.-F."/>
            <person name="Goodwin L."/>
            <person name="Pitluck S."/>
            <person name="Peters L."/>
            <person name="Mikhailova N."/>
            <person name="Teshima H."/>
            <person name="Han C."/>
            <person name="Tapia R."/>
            <person name="Land M."/>
            <person name="Hauser L."/>
            <person name="Kyrpides N."/>
            <person name="Ivanova N."/>
            <person name="Pagani I."/>
            <person name="Stein L."/>
            <person name="Woyke T."/>
        </authorList>
    </citation>
    <scope>NUCLEOTIDE SEQUENCE [LARGE SCALE GENOMIC DNA]</scope>
    <source>
        <strain evidence="2">MC09</strain>
    </source>
</reference>
<dbReference type="CDD" id="cd02440">
    <property type="entry name" value="AdoMet_MTases"/>
    <property type="match status" value="1"/>
</dbReference>
<evidence type="ECO:0000313" key="2">
    <source>
        <dbReference type="Proteomes" id="UP000008888"/>
    </source>
</evidence>
<dbReference type="STRING" id="857087.Metme_1168"/>
<dbReference type="Proteomes" id="UP000008888">
    <property type="component" value="Chromosome"/>
</dbReference>
<dbReference type="eggNOG" id="COG2230">
    <property type="taxonomic scope" value="Bacteria"/>
</dbReference>
<dbReference type="EMBL" id="CP002738">
    <property type="protein sequence ID" value="AEF99596.1"/>
    <property type="molecule type" value="Genomic_DNA"/>
</dbReference>
<dbReference type="Pfam" id="PF13489">
    <property type="entry name" value="Methyltransf_23"/>
    <property type="match status" value="1"/>
</dbReference>
<dbReference type="SUPFAM" id="SSF53335">
    <property type="entry name" value="S-adenosyl-L-methionine-dependent methyltransferases"/>
    <property type="match status" value="1"/>
</dbReference>
<organism evidence="1 2">
    <name type="scientific">Methylomonas methanica (strain DSM 25384 / MC09)</name>
    <dbReference type="NCBI Taxonomy" id="857087"/>
    <lineage>
        <taxon>Bacteria</taxon>
        <taxon>Pseudomonadati</taxon>
        <taxon>Pseudomonadota</taxon>
        <taxon>Gammaproteobacteria</taxon>
        <taxon>Methylococcales</taxon>
        <taxon>Methylococcaceae</taxon>
        <taxon>Methylomonas</taxon>
    </lineage>
</organism>
<dbReference type="GO" id="GO:0032259">
    <property type="term" value="P:methylation"/>
    <property type="evidence" value="ECO:0007669"/>
    <property type="project" value="UniProtKB-KW"/>
</dbReference>
<dbReference type="InterPro" id="IPR029063">
    <property type="entry name" value="SAM-dependent_MTases_sf"/>
</dbReference>
<dbReference type="AlphaFoldDB" id="F9ZWC7"/>
<reference evidence="1 2" key="1">
    <citation type="journal article" date="2011" name="J. Bacteriol.">
        <title>Complete Genome Sequence of the Aerobic Marine Methanotroph Methylomonas methanica MC09.</title>
        <authorList>
            <person name="Boden R."/>
            <person name="Cunliffe M."/>
            <person name="Scanlan J."/>
            <person name="Moussard H."/>
            <person name="Kits K.D."/>
            <person name="Klotz M.G."/>
            <person name="Jetten M.S."/>
            <person name="Vuilleumier S."/>
            <person name="Han J."/>
            <person name="Peters L."/>
            <person name="Mikhailova N."/>
            <person name="Teshima H."/>
            <person name="Tapia R."/>
            <person name="Kyrpides N."/>
            <person name="Ivanova N."/>
            <person name="Pagani I."/>
            <person name="Cheng J.F."/>
            <person name="Goodwin L."/>
            <person name="Han C."/>
            <person name="Hauser L."/>
            <person name="Land M.L."/>
            <person name="Lapidus A."/>
            <person name="Lucas S."/>
            <person name="Pitluck S."/>
            <person name="Woyke T."/>
            <person name="Stein L."/>
            <person name="Murrell J.C."/>
        </authorList>
    </citation>
    <scope>NUCLEOTIDE SEQUENCE [LARGE SCALE GENOMIC DNA]</scope>
    <source>
        <strain evidence="1 2">MC09</strain>
    </source>
</reference>
<name>F9ZWC7_METMM</name>
<proteinExistence type="predicted"/>
<dbReference type="HOGENOM" id="CLU_846800_0_0_6"/>
<gene>
    <name evidence="1" type="ordered locus">Metme_1168</name>
</gene>
<protein>
    <submittedName>
        <fullName evidence="1">Methyltransferase type 12</fullName>
    </submittedName>
</protein>
<accession>F9ZWC7</accession>
<dbReference type="PANTHER" id="PTHR43861">
    <property type="entry name" value="TRANS-ACONITATE 2-METHYLTRANSFERASE-RELATED"/>
    <property type="match status" value="1"/>
</dbReference>
<keyword evidence="1" id="KW-0808">Transferase</keyword>
<keyword evidence="1" id="KW-0489">Methyltransferase</keyword>
<sequence>MRDILKGLKLFDIDLYKLRSRHFHADMIRDRELVFADFASCLRDEHDFVCPLCGDRNHREYLAWREYTLFECTQCGAVSPNVDSTKVAALNLHSSSIVEDDVKREILATYEYRKQTFAAERLVYLRELIPGFGENSDSVLDIGCGPGYFLSYLKDKGISGRGLEVNPFCVRFCQESGLNTVDGRLEDEPDECYSLITMFDVLEHLDQPINFFQAAYRKLRHGGYLLAYTPNLHSISTYLMGGEHNMLAVFNHLCFYDQNSLDFLAKHSGFEVQRCDYFGLDVMDYLAMKECDDNYSYFEKLRPMVAPLQALVDAHCLGNSMRVLFRKA</sequence>
<dbReference type="RefSeq" id="WP_013817861.1">
    <property type="nucleotide sequence ID" value="NC_015572.1"/>
</dbReference>
<dbReference type="PANTHER" id="PTHR43861:SF6">
    <property type="entry name" value="METHYLTRANSFERASE TYPE 11"/>
    <property type="match status" value="1"/>
</dbReference>
<dbReference type="OrthoDB" id="9815644at2"/>